<dbReference type="Proteomes" id="UP001157440">
    <property type="component" value="Unassembled WGS sequence"/>
</dbReference>
<dbReference type="PANTHER" id="PTHR46564">
    <property type="entry name" value="TRANSPOSASE"/>
    <property type="match status" value="1"/>
</dbReference>
<proteinExistence type="predicted"/>
<dbReference type="PANTHER" id="PTHR46564:SF1">
    <property type="entry name" value="TRANSPOSASE"/>
    <property type="match status" value="1"/>
</dbReference>
<accession>A0AA37TJH8</accession>
<evidence type="ECO:0000259" key="1">
    <source>
        <dbReference type="Pfam" id="PF13358"/>
    </source>
</evidence>
<name>A0AA37TJH8_9HYPH</name>
<evidence type="ECO:0000313" key="2">
    <source>
        <dbReference type="EMBL" id="GLS72079.1"/>
    </source>
</evidence>
<protein>
    <recommendedName>
        <fullName evidence="1">Tc1-like transposase DDE domain-containing protein</fullName>
    </recommendedName>
</protein>
<dbReference type="Pfam" id="PF13358">
    <property type="entry name" value="DDE_3"/>
    <property type="match status" value="1"/>
</dbReference>
<dbReference type="Gene3D" id="3.30.420.10">
    <property type="entry name" value="Ribonuclease H-like superfamily/Ribonuclease H"/>
    <property type="match status" value="1"/>
</dbReference>
<reference evidence="3" key="1">
    <citation type="journal article" date="2019" name="Int. J. Syst. Evol. Microbiol.">
        <title>The Global Catalogue of Microorganisms (GCM) 10K type strain sequencing project: providing services to taxonomists for standard genome sequencing and annotation.</title>
        <authorList>
            <consortium name="The Broad Institute Genomics Platform"/>
            <consortium name="The Broad Institute Genome Sequencing Center for Infectious Disease"/>
            <person name="Wu L."/>
            <person name="Ma J."/>
        </authorList>
    </citation>
    <scope>NUCLEOTIDE SEQUENCE [LARGE SCALE GENOMIC DNA]</scope>
    <source>
        <strain evidence="3">NBRC 103632</strain>
    </source>
</reference>
<organism evidence="2 3">
    <name type="scientific">Methylobacterium tardum</name>
    <dbReference type="NCBI Taxonomy" id="374432"/>
    <lineage>
        <taxon>Bacteria</taxon>
        <taxon>Pseudomonadati</taxon>
        <taxon>Pseudomonadota</taxon>
        <taxon>Alphaproteobacteria</taxon>
        <taxon>Hyphomicrobiales</taxon>
        <taxon>Methylobacteriaceae</taxon>
        <taxon>Methylobacterium</taxon>
    </lineage>
</organism>
<feature type="domain" description="Tc1-like transposase DDE" evidence="1">
    <location>
        <begin position="9"/>
        <end position="62"/>
    </location>
</feature>
<gene>
    <name evidence="2" type="ORF">GCM10007890_40920</name>
</gene>
<dbReference type="GO" id="GO:0003676">
    <property type="term" value="F:nucleic acid binding"/>
    <property type="evidence" value="ECO:0007669"/>
    <property type="project" value="InterPro"/>
</dbReference>
<dbReference type="EMBL" id="BSPL01000019">
    <property type="protein sequence ID" value="GLS72079.1"/>
    <property type="molecule type" value="Genomic_DNA"/>
</dbReference>
<comment type="caution">
    <text evidence="2">The sequence shown here is derived from an EMBL/GenBank/DDBJ whole genome shotgun (WGS) entry which is preliminary data.</text>
</comment>
<dbReference type="InterPro" id="IPR036397">
    <property type="entry name" value="RNaseH_sf"/>
</dbReference>
<dbReference type="AlphaFoldDB" id="A0AA37TJH8"/>
<sequence>MLVPELVPEDIIVMDNLGSHKGLAVQAAIEAAGARLLFLPPYSPDLNPIEMAFSKLKALLRKAAERLRKSFKRALHHLSSLTMTTFCCN</sequence>
<evidence type="ECO:0000313" key="3">
    <source>
        <dbReference type="Proteomes" id="UP001157440"/>
    </source>
</evidence>
<keyword evidence="3" id="KW-1185">Reference proteome</keyword>
<dbReference type="InterPro" id="IPR038717">
    <property type="entry name" value="Tc1-like_DDE_dom"/>
</dbReference>